<dbReference type="Proteomes" id="UP000593574">
    <property type="component" value="Unassembled WGS sequence"/>
</dbReference>
<comment type="caution">
    <text evidence="1">The sequence shown here is derived from an EMBL/GenBank/DDBJ whole genome shotgun (WGS) entry which is preliminary data.</text>
</comment>
<proteinExistence type="predicted"/>
<evidence type="ECO:0000313" key="2">
    <source>
        <dbReference type="Proteomes" id="UP000593574"/>
    </source>
</evidence>
<gene>
    <name evidence="1" type="ORF">Golax_002309</name>
</gene>
<dbReference type="EMBL" id="JABEZV010000012">
    <property type="protein sequence ID" value="MBA0726484.1"/>
    <property type="molecule type" value="Genomic_DNA"/>
</dbReference>
<protein>
    <submittedName>
        <fullName evidence="1">Uncharacterized protein</fullName>
    </submittedName>
</protein>
<evidence type="ECO:0000313" key="1">
    <source>
        <dbReference type="EMBL" id="MBA0726484.1"/>
    </source>
</evidence>
<reference evidence="1 2" key="1">
    <citation type="journal article" date="2019" name="Genome Biol. Evol.">
        <title>Insights into the evolution of the New World diploid cottons (Gossypium, subgenus Houzingenia) based on genome sequencing.</title>
        <authorList>
            <person name="Grover C.E."/>
            <person name="Arick M.A. 2nd"/>
            <person name="Thrash A."/>
            <person name="Conover J.L."/>
            <person name="Sanders W.S."/>
            <person name="Peterson D.G."/>
            <person name="Frelichowski J.E."/>
            <person name="Scheffler J.A."/>
            <person name="Scheffler B.E."/>
            <person name="Wendel J.F."/>
        </authorList>
    </citation>
    <scope>NUCLEOTIDE SEQUENCE [LARGE SCALE GENOMIC DNA]</scope>
    <source>
        <strain evidence="1">4</strain>
        <tissue evidence="1">Leaf</tissue>
    </source>
</reference>
<sequence>MQGKQQTAQDITIRVASLVREFDEINQKLLDQRETMKTH</sequence>
<keyword evidence="2" id="KW-1185">Reference proteome</keyword>
<name>A0A7J9ASU7_9ROSI</name>
<organism evidence="1 2">
    <name type="scientific">Gossypium laxum</name>
    <dbReference type="NCBI Taxonomy" id="34288"/>
    <lineage>
        <taxon>Eukaryota</taxon>
        <taxon>Viridiplantae</taxon>
        <taxon>Streptophyta</taxon>
        <taxon>Embryophyta</taxon>
        <taxon>Tracheophyta</taxon>
        <taxon>Spermatophyta</taxon>
        <taxon>Magnoliopsida</taxon>
        <taxon>eudicotyledons</taxon>
        <taxon>Gunneridae</taxon>
        <taxon>Pentapetalae</taxon>
        <taxon>rosids</taxon>
        <taxon>malvids</taxon>
        <taxon>Malvales</taxon>
        <taxon>Malvaceae</taxon>
        <taxon>Malvoideae</taxon>
        <taxon>Gossypium</taxon>
    </lineage>
</organism>
<accession>A0A7J9ASU7</accession>
<dbReference type="AlphaFoldDB" id="A0A7J9ASU7"/>